<proteinExistence type="predicted"/>
<dbReference type="Proteomes" id="UP000076962">
    <property type="component" value="Unassembled WGS sequence"/>
</dbReference>
<reference evidence="1 2" key="1">
    <citation type="submission" date="2016-05" db="EMBL/GenBank/DDBJ databases">
        <title>Single-cell genome of chain-forming Candidatus Thiomargarita nelsonii and comparison to other large sulfur-oxidizing bacteria.</title>
        <authorList>
            <person name="Winkel M."/>
            <person name="Salman V."/>
            <person name="Woyke T."/>
            <person name="Schulz-Vogt H."/>
            <person name="Richter M."/>
            <person name="Flood B."/>
            <person name="Bailey J."/>
            <person name="Amann R."/>
            <person name="Mussmann M."/>
        </authorList>
    </citation>
    <scope>NUCLEOTIDE SEQUENCE [LARGE SCALE GENOMIC DNA]</scope>
    <source>
        <strain evidence="1 2">THI036</strain>
    </source>
</reference>
<organism evidence="1 2">
    <name type="scientific">Candidatus Thiomargarita nelsonii</name>
    <dbReference type="NCBI Taxonomy" id="1003181"/>
    <lineage>
        <taxon>Bacteria</taxon>
        <taxon>Pseudomonadati</taxon>
        <taxon>Pseudomonadota</taxon>
        <taxon>Gammaproteobacteria</taxon>
        <taxon>Thiotrichales</taxon>
        <taxon>Thiotrichaceae</taxon>
        <taxon>Thiomargarita</taxon>
    </lineage>
</organism>
<keyword evidence="2" id="KW-1185">Reference proteome</keyword>
<evidence type="ECO:0000313" key="2">
    <source>
        <dbReference type="Proteomes" id="UP000076962"/>
    </source>
</evidence>
<dbReference type="AlphaFoldDB" id="A0A176RTH8"/>
<comment type="caution">
    <text evidence="1">The sequence shown here is derived from an EMBL/GenBank/DDBJ whole genome shotgun (WGS) entry which is preliminary data.</text>
</comment>
<evidence type="ECO:0000313" key="1">
    <source>
        <dbReference type="EMBL" id="OAD19034.1"/>
    </source>
</evidence>
<accession>A0A176RTH8</accession>
<gene>
    <name evidence="1" type="ORF">THIOM_005354</name>
</gene>
<dbReference type="EMBL" id="LUTY01002974">
    <property type="protein sequence ID" value="OAD19034.1"/>
    <property type="molecule type" value="Genomic_DNA"/>
</dbReference>
<protein>
    <submittedName>
        <fullName evidence="1">Uncharacterized protein</fullName>
    </submittedName>
</protein>
<name>A0A176RTH8_9GAMM</name>
<sequence length="389" mass="44197">MVGPVKIVSITPTSIQVGPDNRTINGAMLNPSPKKGSTQGYDSATFGRYGPQYDPKLNVAFNVSVGSPLELPAGSSLVSSISLDEAGHRPQLKTAAILTVLSEEPPQGSFRPPYSGSDKTIYHNKNELDYSKLKSLKRVKYSPSLSDVEKRFERPWLDHISTWTGRYIHPQENLPDYGREIAKAISDGALSLMLDYSHAEKETLLIRFVQLGIDLYGIAKDGGEWPDMGGHMHGRKLPILMAGLLLNDANMLEIVDAKKHFIFQEDRQTWFVEQRDVGREVRQELPRDPRDTYLQEDVGQPEWGIHHTRQNDQDNRRWEATYRDIVGCSILGHVLAARLLGAESLWNWPPLFAYVDRFWEIEKDRTQGGTNEISLFTRELWLEWEKNVK</sequence>